<feature type="domain" description="Polysaccharide pyruvyl transferase" evidence="1">
    <location>
        <begin position="22"/>
        <end position="321"/>
    </location>
</feature>
<dbReference type="AlphaFoldDB" id="A0A839E0R7"/>
<keyword evidence="3" id="KW-1185">Reference proteome</keyword>
<name>A0A839E0R7_9PSEU</name>
<dbReference type="InterPro" id="IPR007345">
    <property type="entry name" value="Polysacch_pyruvyl_Trfase"/>
</dbReference>
<dbReference type="EMBL" id="JACGWZ010000003">
    <property type="protein sequence ID" value="MBA8825265.1"/>
    <property type="molecule type" value="Genomic_DNA"/>
</dbReference>
<protein>
    <submittedName>
        <fullName evidence="2">Polysaccharide pyruvyl transferase WcaK-like protein</fullName>
    </submittedName>
</protein>
<dbReference type="RefSeq" id="WP_328796085.1">
    <property type="nucleotide sequence ID" value="NZ_JACGWZ010000003.1"/>
</dbReference>
<gene>
    <name evidence="2" type="ORF">FHX42_002616</name>
</gene>
<evidence type="ECO:0000259" key="1">
    <source>
        <dbReference type="Pfam" id="PF04230"/>
    </source>
</evidence>
<sequence length="382" mass="41272">MSSSDPSAPAVVYLVGTTGNPNYGDELIGATWLKYLARTAPETEVWLDCPNPGQSEVLLGHLHPRARFTDTFWRLCWEAPSEEPWQVAAFVQHAVNDPGLAPRWVAGIELAATADVVHLIGGGYVNGIWPRHIGLLAAAVAAVRRSGGRAAMTGQGLWPVPENAHALLRSLADQFEIIDVRDEPSSAPLSTSLRPSVTGDDMFFGIEPGLFREDETREIMVCVQSDLLDVSVPSLAGFLLDTLRAWGVSSEQVGLVEGIPRVDREVFSLVEHDLPNARFYPFSEITSSGLPATAGQCWLSTRFHTHLMAAAAGAGGVAVSINSGYYTNKHRSLIERGSNWALSEGLSIPEPPVDGGFDPADLRTLHDHKAQLARSIYSPHLS</sequence>
<dbReference type="GO" id="GO:0016740">
    <property type="term" value="F:transferase activity"/>
    <property type="evidence" value="ECO:0007669"/>
    <property type="project" value="UniProtKB-KW"/>
</dbReference>
<dbReference type="Proteomes" id="UP000569329">
    <property type="component" value="Unassembled WGS sequence"/>
</dbReference>
<comment type="caution">
    <text evidence="2">The sequence shown here is derived from an EMBL/GenBank/DDBJ whole genome shotgun (WGS) entry which is preliminary data.</text>
</comment>
<reference evidence="2 3" key="1">
    <citation type="submission" date="2020-07" db="EMBL/GenBank/DDBJ databases">
        <title>Sequencing the genomes of 1000 actinobacteria strains.</title>
        <authorList>
            <person name="Klenk H.-P."/>
        </authorList>
    </citation>
    <scope>NUCLEOTIDE SEQUENCE [LARGE SCALE GENOMIC DNA]</scope>
    <source>
        <strain evidence="2 3">DSM 45975</strain>
    </source>
</reference>
<keyword evidence="2" id="KW-0808">Transferase</keyword>
<evidence type="ECO:0000313" key="3">
    <source>
        <dbReference type="Proteomes" id="UP000569329"/>
    </source>
</evidence>
<evidence type="ECO:0000313" key="2">
    <source>
        <dbReference type="EMBL" id="MBA8825265.1"/>
    </source>
</evidence>
<dbReference type="Pfam" id="PF04230">
    <property type="entry name" value="PS_pyruv_trans"/>
    <property type="match status" value="1"/>
</dbReference>
<accession>A0A839E0R7</accession>
<proteinExistence type="predicted"/>
<organism evidence="2 3">
    <name type="scientific">Halosaccharopolyspora lacisalsi</name>
    <dbReference type="NCBI Taxonomy" id="1000566"/>
    <lineage>
        <taxon>Bacteria</taxon>
        <taxon>Bacillati</taxon>
        <taxon>Actinomycetota</taxon>
        <taxon>Actinomycetes</taxon>
        <taxon>Pseudonocardiales</taxon>
        <taxon>Pseudonocardiaceae</taxon>
        <taxon>Halosaccharopolyspora</taxon>
    </lineage>
</organism>